<dbReference type="KEGG" id="meh:M301_0969"/>
<comment type="subunit">
    <text evidence="8">Homodimer.</text>
</comment>
<reference evidence="10" key="1">
    <citation type="submission" date="2010-05" db="EMBL/GenBank/DDBJ databases">
        <title>Complete sequence of Methylotenera sp. 301.</title>
        <authorList>
            <person name="Lucas S."/>
            <person name="Copeland A."/>
            <person name="Lapidus A."/>
            <person name="Cheng J.-F."/>
            <person name="Bruce D."/>
            <person name="Goodwin L."/>
            <person name="Pitluck S."/>
            <person name="Clum A."/>
            <person name="Land M."/>
            <person name="Hauser L."/>
            <person name="Kyrpides N."/>
            <person name="Ivanova N."/>
            <person name="Chistoservova L."/>
            <person name="Kalyuzhnaya M."/>
            <person name="Woyke T."/>
        </authorList>
    </citation>
    <scope>NUCLEOTIDE SEQUENCE [LARGE SCALE GENOMIC DNA]</scope>
    <source>
        <strain evidence="10">301</strain>
    </source>
</reference>
<feature type="active site" evidence="8">
    <location>
        <position position="98"/>
    </location>
</feature>
<feature type="active site" evidence="8">
    <location>
        <position position="99"/>
    </location>
</feature>
<evidence type="ECO:0000256" key="5">
    <source>
        <dbReference type="ARBA" id="ARBA00023136"/>
    </source>
</evidence>
<evidence type="ECO:0000256" key="7">
    <source>
        <dbReference type="ARBA" id="ARBA00023315"/>
    </source>
</evidence>
<dbReference type="HOGENOM" id="CLU_104099_0_0_4"/>
<comment type="subcellular location">
    <subcellularLocation>
        <location evidence="1">Cell outer membrane</location>
        <topology evidence="1">Lipid-anchor</topology>
    </subcellularLocation>
</comment>
<dbReference type="RefSeq" id="WP_013147669.1">
    <property type="nucleotide sequence ID" value="NC_014207.1"/>
</dbReference>
<dbReference type="FunFam" id="2.40.160.20:FF:000002">
    <property type="entry name" value="Lipid A palmitoyltransferase PagP"/>
    <property type="match status" value="1"/>
</dbReference>
<evidence type="ECO:0000256" key="1">
    <source>
        <dbReference type="ARBA" id="ARBA00004459"/>
    </source>
</evidence>
<comment type="function">
    <text evidence="8">Transfers a fatty acid residue from the sn-1 position of a phospholipid to the N-linked hydroxyfatty acid chain on the proximal unit of lipid A or its precursors.</text>
</comment>
<dbReference type="GO" id="GO:0009279">
    <property type="term" value="C:cell outer membrane"/>
    <property type="evidence" value="ECO:0007669"/>
    <property type="project" value="UniProtKB-SubCell"/>
</dbReference>
<gene>
    <name evidence="8" type="primary">pagP</name>
    <name evidence="9" type="ordered locus">M301_0969</name>
</gene>
<keyword evidence="4 8" id="KW-0732">Signal</keyword>
<feature type="site" description="Role in lipopolysaccharide recognition" evidence="8">
    <location>
        <position position="64"/>
    </location>
</feature>
<dbReference type="Proteomes" id="UP000000383">
    <property type="component" value="Chromosome"/>
</dbReference>
<keyword evidence="10" id="KW-1185">Reference proteome</keyword>
<evidence type="ECO:0000256" key="6">
    <source>
        <dbReference type="ARBA" id="ARBA00023237"/>
    </source>
</evidence>
<dbReference type="InterPro" id="IPR009746">
    <property type="entry name" value="LipidA_acyl_PagP"/>
</dbReference>
<name>D7DPY2_METV0</name>
<dbReference type="AlphaFoldDB" id="D7DPY2"/>
<dbReference type="NCBIfam" id="NF008271">
    <property type="entry name" value="PRK11045.1"/>
    <property type="match status" value="1"/>
</dbReference>
<sequence length="182" mass="21131" precursor="true">MKFRFITSALFIIMSTSAVAEESAKPSIWSRAQDSLSKTWQSQDYELYVPINTWHNRSYYTQEKIDEYNERPWGLGIGKYRFDEDGDWHALYAMAFEDSHDEIEPVAGYGFQKTWRPAEDVRLGLGYTVGVTMRGDMHYIPIPIIAPLFSVDYKKLALQSTYIFGGEGNGNILFTWVRWQLD</sequence>
<dbReference type="HAMAP" id="MF_00837">
    <property type="entry name" value="PagP_transferase"/>
    <property type="match status" value="1"/>
</dbReference>
<evidence type="ECO:0000256" key="3">
    <source>
        <dbReference type="ARBA" id="ARBA00022679"/>
    </source>
</evidence>
<feature type="active site" evidence="8">
    <location>
        <position position="55"/>
    </location>
</feature>
<dbReference type="EMBL" id="CP002056">
    <property type="protein sequence ID" value="ADI29353.1"/>
    <property type="molecule type" value="Genomic_DNA"/>
</dbReference>
<feature type="chain" id="PRO_5009009766" description="Lipid A acyltransferase PagP" evidence="8">
    <location>
        <begin position="21"/>
        <end position="182"/>
    </location>
</feature>
<feature type="signal peptide" evidence="8">
    <location>
        <begin position="1"/>
        <end position="20"/>
    </location>
</feature>
<keyword evidence="5 8" id="KW-0472">Membrane</keyword>
<dbReference type="Gene3D" id="2.40.160.20">
    <property type="match status" value="1"/>
</dbReference>
<keyword evidence="3 8" id="KW-0808">Transferase</keyword>
<accession>D7DPY2</accession>
<dbReference type="eggNOG" id="ENOG502Z7SY">
    <property type="taxonomic scope" value="Bacteria"/>
</dbReference>
<evidence type="ECO:0000256" key="2">
    <source>
        <dbReference type="ARBA" id="ARBA00006368"/>
    </source>
</evidence>
<comment type="similarity">
    <text evidence="2 8">Belongs to the lipid A palmitoyltransferase family.</text>
</comment>
<reference evidence="9 10" key="2">
    <citation type="journal article" date="2011" name="J. Bacteriol.">
        <title>Genomes of three methylotrophs from a single niche uncover genetic and metabolic divergence of Methylophilaceae.</title>
        <authorList>
            <person name="Lapidus A."/>
            <person name="Clum A."/>
            <person name="Labutti K."/>
            <person name="Kaluzhnaya M.G."/>
            <person name="Lim S."/>
            <person name="Beck D.A."/>
            <person name="Glavina Del Rio T."/>
            <person name="Nolan M."/>
            <person name="Mavromatis K."/>
            <person name="Huntemann M."/>
            <person name="Lucas S."/>
            <person name="Lidstrom M.E."/>
            <person name="Ivanova N."/>
            <person name="Chistoserdova L."/>
        </authorList>
    </citation>
    <scope>NUCLEOTIDE SEQUENCE [LARGE SCALE GENOMIC DNA]</scope>
    <source>
        <strain evidence="9 10">301</strain>
    </source>
</reference>
<evidence type="ECO:0000256" key="4">
    <source>
        <dbReference type="ARBA" id="ARBA00022729"/>
    </source>
</evidence>
<dbReference type="Pfam" id="PF07017">
    <property type="entry name" value="PagP"/>
    <property type="match status" value="1"/>
</dbReference>
<dbReference type="GO" id="GO:0016409">
    <property type="term" value="F:palmitoyltransferase activity"/>
    <property type="evidence" value="ECO:0007669"/>
    <property type="project" value="UniProtKB-ARBA"/>
</dbReference>
<comment type="catalytic activity">
    <reaction evidence="8">
        <text>a lipid IIA + a 1,2-diacyl-sn-glycero-3-phosphocholine = a lipid IIB + a 2-acyl-sn-glycero-3-phosphocholine</text>
        <dbReference type="Rhea" id="RHEA:74283"/>
        <dbReference type="ChEBI" id="CHEBI:57643"/>
        <dbReference type="ChEBI" id="CHEBI:57875"/>
        <dbReference type="ChEBI" id="CHEBI:193144"/>
        <dbReference type="ChEBI" id="CHEBI:193145"/>
        <dbReference type="EC" id="2.3.1.251"/>
    </reaction>
</comment>
<evidence type="ECO:0000256" key="8">
    <source>
        <dbReference type="HAMAP-Rule" id="MF_00837"/>
    </source>
</evidence>
<dbReference type="EC" id="2.3.1.251" evidence="8"/>
<protein>
    <recommendedName>
        <fullName evidence="8">Lipid A acyltransferase PagP</fullName>
        <ecNumber evidence="8">2.3.1.251</ecNumber>
    </recommendedName>
    <alternativeName>
        <fullName evidence="8">Lipid A acylation protein</fullName>
    </alternativeName>
</protein>
<keyword evidence="7 8" id="KW-0012">Acyltransferase</keyword>
<dbReference type="InterPro" id="IPR011250">
    <property type="entry name" value="OMP/PagP_B-barrel"/>
</dbReference>
<keyword evidence="6 8" id="KW-0998">Cell outer membrane</keyword>
<proteinExistence type="inferred from homology"/>
<dbReference type="SUPFAM" id="SSF56925">
    <property type="entry name" value="OMPA-like"/>
    <property type="match status" value="1"/>
</dbReference>
<dbReference type="STRING" id="666681.M301_0969"/>
<comment type="caution">
    <text evidence="8">Lacks conserved residue(s) required for the propagation of feature annotation.</text>
</comment>
<comment type="catalytic activity">
    <reaction evidence="8">
        <text>a lipid A + a 1,2-diacyl-sn-glycero-3-phosphocholine = a hepta-acyl lipid A + a 2-acyl-sn-glycero-3-phosphocholine</text>
        <dbReference type="Rhea" id="RHEA:74275"/>
        <dbReference type="ChEBI" id="CHEBI:57643"/>
        <dbReference type="ChEBI" id="CHEBI:57875"/>
        <dbReference type="ChEBI" id="CHEBI:193141"/>
        <dbReference type="ChEBI" id="CHEBI:193142"/>
        <dbReference type="EC" id="2.3.1.251"/>
    </reaction>
</comment>
<evidence type="ECO:0000313" key="9">
    <source>
        <dbReference type="EMBL" id="ADI29353.1"/>
    </source>
</evidence>
<organism evidence="9 10">
    <name type="scientific">Methylotenera versatilis (strain 301)</name>
    <dbReference type="NCBI Taxonomy" id="666681"/>
    <lineage>
        <taxon>Bacteria</taxon>
        <taxon>Pseudomonadati</taxon>
        <taxon>Pseudomonadota</taxon>
        <taxon>Betaproteobacteria</taxon>
        <taxon>Nitrosomonadales</taxon>
        <taxon>Methylophilaceae</taxon>
        <taxon>Methylotenera</taxon>
    </lineage>
</organism>
<evidence type="ECO:0000313" key="10">
    <source>
        <dbReference type="Proteomes" id="UP000000383"/>
    </source>
</evidence>
<dbReference type="GO" id="GO:0009245">
    <property type="term" value="P:lipid A biosynthetic process"/>
    <property type="evidence" value="ECO:0007669"/>
    <property type="project" value="UniProtKB-UniRule"/>
</dbReference>
<comment type="catalytic activity">
    <reaction evidence="8">
        <text>a lipid IVA + a 1,2-diacyl-sn-glycero-3-phosphocholine = a lipid IVB + a 2-acyl-sn-glycero-3-phosphocholine</text>
        <dbReference type="Rhea" id="RHEA:74279"/>
        <dbReference type="ChEBI" id="CHEBI:57643"/>
        <dbReference type="ChEBI" id="CHEBI:57875"/>
        <dbReference type="ChEBI" id="CHEBI:176425"/>
        <dbReference type="ChEBI" id="CHEBI:193143"/>
        <dbReference type="EC" id="2.3.1.251"/>
    </reaction>
</comment>